<dbReference type="EMBL" id="NGKC01000008">
    <property type="protein sequence ID" value="RSU11516.1"/>
    <property type="molecule type" value="Genomic_DNA"/>
</dbReference>
<dbReference type="InterPro" id="IPR024596">
    <property type="entry name" value="RNApol_su_b/EpuA"/>
</dbReference>
<gene>
    <name evidence="2" type="ORF">CBF27_07880</name>
</gene>
<proteinExistence type="predicted"/>
<keyword evidence="1" id="KW-0472">Membrane</keyword>
<name>A0A430ATZ2_9ENTE</name>
<dbReference type="RefSeq" id="WP_126813879.1">
    <property type="nucleotide sequence ID" value="NZ_NGKC01000008.1"/>
</dbReference>
<keyword evidence="2" id="KW-0804">Transcription</keyword>
<evidence type="ECO:0000313" key="3">
    <source>
        <dbReference type="Proteomes" id="UP000286773"/>
    </source>
</evidence>
<dbReference type="OrthoDB" id="2300232at2"/>
<keyword evidence="1" id="KW-0812">Transmembrane</keyword>
<keyword evidence="1" id="KW-1133">Transmembrane helix</keyword>
<keyword evidence="3" id="KW-1185">Reference proteome</keyword>
<dbReference type="AlphaFoldDB" id="A0A430ATZ2"/>
<comment type="caution">
    <text evidence="2">The sequence shown here is derived from an EMBL/GenBank/DDBJ whole genome shotgun (WGS) entry which is preliminary data.</text>
</comment>
<evidence type="ECO:0000313" key="2">
    <source>
        <dbReference type="EMBL" id="RSU11516.1"/>
    </source>
</evidence>
<protein>
    <submittedName>
        <fullName evidence="2">DNA-directed RNA polymerase subunit beta</fullName>
    </submittedName>
</protein>
<evidence type="ECO:0000256" key="1">
    <source>
        <dbReference type="SAM" id="Phobius"/>
    </source>
</evidence>
<dbReference type="GO" id="GO:0000428">
    <property type="term" value="C:DNA-directed RNA polymerase complex"/>
    <property type="evidence" value="ECO:0007669"/>
    <property type="project" value="UniProtKB-KW"/>
</dbReference>
<keyword evidence="2" id="KW-0240">DNA-directed RNA polymerase</keyword>
<dbReference type="Proteomes" id="UP000286773">
    <property type="component" value="Unassembled WGS sequence"/>
</dbReference>
<sequence>MDGTGRRVLFQLLKILLVVLGLIVLFLIGTMVGYGVIGKGDMFEVFQKETWQHIFDFMR</sequence>
<dbReference type="Pfam" id="PF11772">
    <property type="entry name" value="EpuA"/>
    <property type="match status" value="1"/>
</dbReference>
<accession>A0A430ATZ2</accession>
<reference evidence="2 3" key="1">
    <citation type="submission" date="2017-05" db="EMBL/GenBank/DDBJ databases">
        <title>Vagococcus spp. assemblies.</title>
        <authorList>
            <person name="Gulvik C.A."/>
        </authorList>
    </citation>
    <scope>NUCLEOTIDE SEQUENCE [LARGE SCALE GENOMIC DNA]</scope>
    <source>
        <strain evidence="2 3">LMG 24798</strain>
    </source>
</reference>
<organism evidence="2 3">
    <name type="scientific">Vagococcus acidifermentans</name>
    <dbReference type="NCBI Taxonomy" id="564710"/>
    <lineage>
        <taxon>Bacteria</taxon>
        <taxon>Bacillati</taxon>
        <taxon>Bacillota</taxon>
        <taxon>Bacilli</taxon>
        <taxon>Lactobacillales</taxon>
        <taxon>Enterococcaceae</taxon>
        <taxon>Vagococcus</taxon>
    </lineage>
</organism>
<feature type="transmembrane region" description="Helical" evidence="1">
    <location>
        <begin position="12"/>
        <end position="37"/>
    </location>
</feature>